<keyword evidence="2" id="KW-1185">Reference proteome</keyword>
<name>A0AAV2EDV8_9ROSI</name>
<reference evidence="1 2" key="1">
    <citation type="submission" date="2024-04" db="EMBL/GenBank/DDBJ databases">
        <authorList>
            <person name="Fracassetti M."/>
        </authorList>
    </citation>
    <scope>NUCLEOTIDE SEQUENCE [LARGE SCALE GENOMIC DNA]</scope>
</reference>
<sequence>MRQRQGWRAAEDCRGDNRGRGCGGWRVEGSEGCGRWREAEAGNGCGGRSHQWRPVAVTSDRELEEGEREELGFSLFIWEGE</sequence>
<evidence type="ECO:0000313" key="1">
    <source>
        <dbReference type="EMBL" id="CAL1383750.1"/>
    </source>
</evidence>
<proteinExistence type="predicted"/>
<dbReference type="Proteomes" id="UP001497516">
    <property type="component" value="Chromosome 4"/>
</dbReference>
<accession>A0AAV2EDV8</accession>
<protein>
    <submittedName>
        <fullName evidence="1">Uncharacterized protein</fullName>
    </submittedName>
</protein>
<dbReference type="AlphaFoldDB" id="A0AAV2EDV8"/>
<gene>
    <name evidence="1" type="ORF">LTRI10_LOCUS25004</name>
</gene>
<organism evidence="1 2">
    <name type="scientific">Linum trigynum</name>
    <dbReference type="NCBI Taxonomy" id="586398"/>
    <lineage>
        <taxon>Eukaryota</taxon>
        <taxon>Viridiplantae</taxon>
        <taxon>Streptophyta</taxon>
        <taxon>Embryophyta</taxon>
        <taxon>Tracheophyta</taxon>
        <taxon>Spermatophyta</taxon>
        <taxon>Magnoliopsida</taxon>
        <taxon>eudicotyledons</taxon>
        <taxon>Gunneridae</taxon>
        <taxon>Pentapetalae</taxon>
        <taxon>rosids</taxon>
        <taxon>fabids</taxon>
        <taxon>Malpighiales</taxon>
        <taxon>Linaceae</taxon>
        <taxon>Linum</taxon>
    </lineage>
</organism>
<dbReference type="EMBL" id="OZ034817">
    <property type="protein sequence ID" value="CAL1383750.1"/>
    <property type="molecule type" value="Genomic_DNA"/>
</dbReference>
<evidence type="ECO:0000313" key="2">
    <source>
        <dbReference type="Proteomes" id="UP001497516"/>
    </source>
</evidence>